<accession>A0AAE2SDZ5</accession>
<evidence type="ECO:0000256" key="2">
    <source>
        <dbReference type="ARBA" id="ARBA00022692"/>
    </source>
</evidence>
<protein>
    <submittedName>
        <fullName evidence="8">O-antigen ligase family protein</fullName>
    </submittedName>
</protein>
<keyword evidence="4 6" id="KW-0472">Membrane</keyword>
<comment type="subcellular location">
    <subcellularLocation>
        <location evidence="1">Membrane</location>
        <topology evidence="1">Multi-pass membrane protein</topology>
    </subcellularLocation>
</comment>
<dbReference type="GO" id="GO:0016020">
    <property type="term" value="C:membrane"/>
    <property type="evidence" value="ECO:0007669"/>
    <property type="project" value="UniProtKB-SubCell"/>
</dbReference>
<dbReference type="AlphaFoldDB" id="A0AAE2SDZ5"/>
<dbReference type="GO" id="GO:0016874">
    <property type="term" value="F:ligase activity"/>
    <property type="evidence" value="ECO:0007669"/>
    <property type="project" value="UniProtKB-KW"/>
</dbReference>
<keyword evidence="3 6" id="KW-1133">Transmembrane helix</keyword>
<dbReference type="Pfam" id="PF04932">
    <property type="entry name" value="Wzy_C"/>
    <property type="match status" value="1"/>
</dbReference>
<feature type="transmembrane region" description="Helical" evidence="6">
    <location>
        <begin position="487"/>
        <end position="505"/>
    </location>
</feature>
<keyword evidence="8" id="KW-0436">Ligase</keyword>
<gene>
    <name evidence="8" type="ORF">JIN83_16285</name>
</gene>
<keyword evidence="2 6" id="KW-0812">Transmembrane</keyword>
<dbReference type="PANTHER" id="PTHR37422:SF13">
    <property type="entry name" value="LIPOPOLYSACCHARIDE BIOSYNTHESIS PROTEIN PA4999-RELATED"/>
    <property type="match status" value="1"/>
</dbReference>
<dbReference type="PANTHER" id="PTHR37422">
    <property type="entry name" value="TEICHURONIC ACID BIOSYNTHESIS PROTEIN TUAE"/>
    <property type="match status" value="1"/>
</dbReference>
<dbReference type="RefSeq" id="WP_309491151.1">
    <property type="nucleotide sequence ID" value="NZ_JAENIG010000016.1"/>
</dbReference>
<dbReference type="EMBL" id="JAENIG010000016">
    <property type="protein sequence ID" value="MBK1856531.1"/>
    <property type="molecule type" value="Genomic_DNA"/>
</dbReference>
<proteinExistence type="predicted"/>
<dbReference type="InterPro" id="IPR007016">
    <property type="entry name" value="O-antigen_ligase-rel_domated"/>
</dbReference>
<sequence>MSEHQPALCHYHLLQGLPSSLAGFKIAFMEATRQSSSQDKRRSRSSRGRRTKGGSRATSGTNEWSPARTVGAMLLMASLIIGPLFAGSYYDHWRWPLIVTSSLAGLLLALGPRPRQWQGWCLLVLLLVPALQGLWMWYNAWGEFSHSVGGKGETPWWRIMPRDQQPFPEQPGSADQAEALDRLSYILPCLAVVWGTREVVRSRPQWVGRLAACIFWTGAAVALLGLIQRQTGAEGIFWNKELTTYGSTLFFGTYRSPGIATSFLNIALAMGLALLLRPTSRESTTTGIQRHFLPLLRTGGVLVILVGVITAGSKAGMVLGVLTLLLWAIMNRRAIGRKFHDASASFFGHRPLERNITLAVVLIIAVLSLLSYAGTMYQRWEGAQESGYPTIQPRLTVNAIQLEMMQDPTWRAAGFGPGSFYPLFPYFAVDHDITGRYVYSHNDYLQTFVEWGWLGGGLMACLIAAAVIFLCREIFLRKKRHGRSMTVMLRAYLIALTSILIHSTVDFPMQIESIAITFAVLLGVGWAAADLGDEAGRKI</sequence>
<feature type="transmembrane region" description="Helical" evidence="6">
    <location>
        <begin position="117"/>
        <end position="138"/>
    </location>
</feature>
<organism evidence="8 9">
    <name type="scientific">Oceaniferula flava</name>
    <dbReference type="NCBI Taxonomy" id="2800421"/>
    <lineage>
        <taxon>Bacteria</taxon>
        <taxon>Pseudomonadati</taxon>
        <taxon>Verrucomicrobiota</taxon>
        <taxon>Verrucomicrobiia</taxon>
        <taxon>Verrucomicrobiales</taxon>
        <taxon>Verrucomicrobiaceae</taxon>
        <taxon>Oceaniferula</taxon>
    </lineage>
</organism>
<evidence type="ECO:0000256" key="6">
    <source>
        <dbReference type="SAM" id="Phobius"/>
    </source>
</evidence>
<feature type="transmembrane region" description="Helical" evidence="6">
    <location>
        <begin position="292"/>
        <end position="311"/>
    </location>
</feature>
<dbReference type="InterPro" id="IPR051533">
    <property type="entry name" value="WaaL-like"/>
</dbReference>
<feature type="transmembrane region" description="Helical" evidence="6">
    <location>
        <begin position="317"/>
        <end position="335"/>
    </location>
</feature>
<keyword evidence="9" id="KW-1185">Reference proteome</keyword>
<evidence type="ECO:0000256" key="1">
    <source>
        <dbReference type="ARBA" id="ARBA00004141"/>
    </source>
</evidence>
<name>A0AAE2SDZ5_9BACT</name>
<evidence type="ECO:0000259" key="7">
    <source>
        <dbReference type="Pfam" id="PF04932"/>
    </source>
</evidence>
<feature type="transmembrane region" description="Helical" evidence="6">
    <location>
        <begin position="207"/>
        <end position="227"/>
    </location>
</feature>
<feature type="transmembrane region" description="Helical" evidence="6">
    <location>
        <begin position="511"/>
        <end position="529"/>
    </location>
</feature>
<feature type="transmembrane region" description="Helical" evidence="6">
    <location>
        <begin position="451"/>
        <end position="475"/>
    </location>
</feature>
<evidence type="ECO:0000313" key="9">
    <source>
        <dbReference type="Proteomes" id="UP000634206"/>
    </source>
</evidence>
<evidence type="ECO:0000256" key="5">
    <source>
        <dbReference type="SAM" id="MobiDB-lite"/>
    </source>
</evidence>
<reference evidence="8" key="1">
    <citation type="submission" date="2021-01" db="EMBL/GenBank/DDBJ databases">
        <title>Modified the classification status of verrucomicrobia.</title>
        <authorList>
            <person name="Feng X."/>
        </authorList>
    </citation>
    <scope>NUCLEOTIDE SEQUENCE</scope>
    <source>
        <strain evidence="8">5K15</strain>
    </source>
</reference>
<feature type="transmembrane region" description="Helical" evidence="6">
    <location>
        <begin position="356"/>
        <end position="374"/>
    </location>
</feature>
<feature type="compositionally biased region" description="Basic residues" evidence="5">
    <location>
        <begin position="41"/>
        <end position="53"/>
    </location>
</feature>
<evidence type="ECO:0000256" key="3">
    <source>
        <dbReference type="ARBA" id="ARBA00022989"/>
    </source>
</evidence>
<feature type="transmembrane region" description="Helical" evidence="6">
    <location>
        <begin position="259"/>
        <end position="280"/>
    </location>
</feature>
<evidence type="ECO:0000313" key="8">
    <source>
        <dbReference type="EMBL" id="MBK1856531.1"/>
    </source>
</evidence>
<dbReference type="Proteomes" id="UP000634206">
    <property type="component" value="Unassembled WGS sequence"/>
</dbReference>
<feature type="transmembrane region" description="Helical" evidence="6">
    <location>
        <begin position="69"/>
        <end position="87"/>
    </location>
</feature>
<comment type="caution">
    <text evidence="8">The sequence shown here is derived from an EMBL/GenBank/DDBJ whole genome shotgun (WGS) entry which is preliminary data.</text>
</comment>
<evidence type="ECO:0000256" key="4">
    <source>
        <dbReference type="ARBA" id="ARBA00023136"/>
    </source>
</evidence>
<feature type="region of interest" description="Disordered" evidence="5">
    <location>
        <begin position="33"/>
        <end position="64"/>
    </location>
</feature>
<feature type="domain" description="O-antigen ligase-related" evidence="7">
    <location>
        <begin position="301"/>
        <end position="458"/>
    </location>
</feature>